<organism evidence="2 3">
    <name type="scientific">Colletotrichum chrysophilum</name>
    <dbReference type="NCBI Taxonomy" id="1836956"/>
    <lineage>
        <taxon>Eukaryota</taxon>
        <taxon>Fungi</taxon>
        <taxon>Dikarya</taxon>
        <taxon>Ascomycota</taxon>
        <taxon>Pezizomycotina</taxon>
        <taxon>Sordariomycetes</taxon>
        <taxon>Hypocreomycetidae</taxon>
        <taxon>Glomerellales</taxon>
        <taxon>Glomerellaceae</taxon>
        <taxon>Colletotrichum</taxon>
        <taxon>Colletotrichum gloeosporioides species complex</taxon>
    </lineage>
</organism>
<evidence type="ECO:0000313" key="3">
    <source>
        <dbReference type="Proteomes" id="UP001243330"/>
    </source>
</evidence>
<feature type="domain" description="DUF7708" evidence="1">
    <location>
        <begin position="73"/>
        <end position="182"/>
    </location>
</feature>
<evidence type="ECO:0000313" key="2">
    <source>
        <dbReference type="EMBL" id="KAK1849186.1"/>
    </source>
</evidence>
<keyword evidence="3" id="KW-1185">Reference proteome</keyword>
<dbReference type="Pfam" id="PF24809">
    <property type="entry name" value="DUF7708"/>
    <property type="match status" value="1"/>
</dbReference>
<evidence type="ECO:0000259" key="1">
    <source>
        <dbReference type="Pfam" id="PF24809"/>
    </source>
</evidence>
<proteinExistence type="predicted"/>
<dbReference type="AlphaFoldDB" id="A0AAD9AJ71"/>
<comment type="caution">
    <text evidence="2">The sequence shown here is derived from an EMBL/GenBank/DDBJ whole genome shotgun (WGS) entry which is preliminary data.</text>
</comment>
<sequence length="189" mass="21515">MASIGNVPSSLWEKAFQLLDSDTQRGLGPSKTNRRDILSAVLQEVEKARDLALRKRWKFTKPNGDFVIVRDVMEKIAGWVQRFKETADAAMQYDPAHAALPWAAFRFLLQTTVSEVQVFSAVVTDLEDIARQLARCRMTEKLHVRRIQSEIDTEVERALVRLYAEILTHLSYAVRFYSERTIGFASPGG</sequence>
<accession>A0AAD9AJ71</accession>
<dbReference type="EMBL" id="JAQOWY010000150">
    <property type="protein sequence ID" value="KAK1849186.1"/>
    <property type="molecule type" value="Genomic_DNA"/>
</dbReference>
<reference evidence="2" key="1">
    <citation type="submission" date="2023-01" db="EMBL/GenBank/DDBJ databases">
        <title>Colletotrichum chrysophilum M932 genome sequence.</title>
        <authorList>
            <person name="Baroncelli R."/>
        </authorList>
    </citation>
    <scope>NUCLEOTIDE SEQUENCE</scope>
    <source>
        <strain evidence="2">M932</strain>
    </source>
</reference>
<dbReference type="InterPro" id="IPR056125">
    <property type="entry name" value="DUF7708"/>
</dbReference>
<name>A0AAD9AJ71_9PEZI</name>
<dbReference type="Proteomes" id="UP001243330">
    <property type="component" value="Unassembled WGS sequence"/>
</dbReference>
<protein>
    <submittedName>
        <fullName evidence="2">Multiple ankyrin repeats single kh domain-containing protein</fullName>
    </submittedName>
</protein>
<gene>
    <name evidence="2" type="ORF">CCHR01_08168</name>
</gene>